<keyword evidence="5" id="KW-0175">Coiled coil</keyword>
<name>A0A392NWL0_9FABA</name>
<dbReference type="GO" id="GO:0000981">
    <property type="term" value="F:DNA-binding transcription factor activity, RNA polymerase II-specific"/>
    <property type="evidence" value="ECO:0007669"/>
    <property type="project" value="TreeGrafter"/>
</dbReference>
<evidence type="ECO:0000313" key="8">
    <source>
        <dbReference type="Proteomes" id="UP000265520"/>
    </source>
</evidence>
<keyword evidence="3" id="KW-0238">DNA-binding</keyword>
<evidence type="ECO:0000256" key="1">
    <source>
        <dbReference type="ARBA" id="ARBA00010940"/>
    </source>
</evidence>
<evidence type="ECO:0000313" key="7">
    <source>
        <dbReference type="EMBL" id="MCI04203.1"/>
    </source>
</evidence>
<proteinExistence type="inferred from homology"/>
<dbReference type="Pfam" id="PF16421">
    <property type="entry name" value="E2F_CC-MB"/>
    <property type="match status" value="1"/>
</dbReference>
<dbReference type="GO" id="GO:0046983">
    <property type="term" value="F:protein dimerization activity"/>
    <property type="evidence" value="ECO:0007669"/>
    <property type="project" value="InterPro"/>
</dbReference>
<dbReference type="EMBL" id="LXQA010054627">
    <property type="protein sequence ID" value="MCI04203.1"/>
    <property type="molecule type" value="Genomic_DNA"/>
</dbReference>
<dbReference type="GO" id="GO:0090575">
    <property type="term" value="C:RNA polymerase II transcription regulator complex"/>
    <property type="evidence" value="ECO:0007669"/>
    <property type="project" value="TreeGrafter"/>
</dbReference>
<organism evidence="7 8">
    <name type="scientific">Trifolium medium</name>
    <dbReference type="NCBI Taxonomy" id="97028"/>
    <lineage>
        <taxon>Eukaryota</taxon>
        <taxon>Viridiplantae</taxon>
        <taxon>Streptophyta</taxon>
        <taxon>Embryophyta</taxon>
        <taxon>Tracheophyta</taxon>
        <taxon>Spermatophyta</taxon>
        <taxon>Magnoliopsida</taxon>
        <taxon>eudicotyledons</taxon>
        <taxon>Gunneridae</taxon>
        <taxon>Pentapetalae</taxon>
        <taxon>rosids</taxon>
        <taxon>fabids</taxon>
        <taxon>Fabales</taxon>
        <taxon>Fabaceae</taxon>
        <taxon>Papilionoideae</taxon>
        <taxon>50 kb inversion clade</taxon>
        <taxon>NPAAA clade</taxon>
        <taxon>Hologalegina</taxon>
        <taxon>IRL clade</taxon>
        <taxon>Trifolieae</taxon>
        <taxon>Trifolium</taxon>
    </lineage>
</organism>
<dbReference type="PANTHER" id="PTHR12081">
    <property type="entry name" value="TRANSCRIPTION FACTOR E2F"/>
    <property type="match status" value="1"/>
</dbReference>
<dbReference type="CDD" id="cd14660">
    <property type="entry name" value="E2F_DD"/>
    <property type="match status" value="1"/>
</dbReference>
<feature type="non-terminal residue" evidence="7">
    <location>
        <position position="1"/>
    </location>
</feature>
<keyword evidence="4" id="KW-0804">Transcription</keyword>
<dbReference type="InterPro" id="IPR015633">
    <property type="entry name" value="E2F"/>
</dbReference>
<protein>
    <submittedName>
        <fullName evidence="7">Transcription factor E2FA</fullName>
    </submittedName>
</protein>
<comment type="caution">
    <text evidence="7">The sequence shown here is derived from an EMBL/GenBank/DDBJ whole genome shotgun (WGS) entry which is preliminary data.</text>
</comment>
<dbReference type="AlphaFoldDB" id="A0A392NWL0"/>
<keyword evidence="8" id="KW-1185">Reference proteome</keyword>
<dbReference type="Gene3D" id="6.10.250.540">
    <property type="match status" value="1"/>
</dbReference>
<feature type="domain" description="E2F transcription factor CC-MB" evidence="6">
    <location>
        <begin position="2"/>
        <end position="72"/>
    </location>
</feature>
<dbReference type="InterPro" id="IPR037241">
    <property type="entry name" value="E2F-DP_heterodim"/>
</dbReference>
<accession>A0A392NWL0</accession>
<dbReference type="GO" id="GO:0000978">
    <property type="term" value="F:RNA polymerase II cis-regulatory region sequence-specific DNA binding"/>
    <property type="evidence" value="ECO:0007669"/>
    <property type="project" value="InterPro"/>
</dbReference>
<keyword evidence="2" id="KW-0805">Transcription regulation</keyword>
<evidence type="ECO:0000259" key="6">
    <source>
        <dbReference type="Pfam" id="PF16421"/>
    </source>
</evidence>
<evidence type="ECO:0000256" key="5">
    <source>
        <dbReference type="SAM" id="Coils"/>
    </source>
</evidence>
<reference evidence="7 8" key="1">
    <citation type="journal article" date="2018" name="Front. Plant Sci.">
        <title>Red Clover (Trifolium pratense) and Zigzag Clover (T. medium) - A Picture of Genomic Similarities and Differences.</title>
        <authorList>
            <person name="Dluhosova J."/>
            <person name="Istvanek J."/>
            <person name="Nedelnik J."/>
            <person name="Repkova J."/>
        </authorList>
    </citation>
    <scope>NUCLEOTIDE SEQUENCE [LARGE SCALE GENOMIC DNA]</scope>
    <source>
        <strain evidence="8">cv. 10/8</strain>
        <tissue evidence="7">Leaf</tissue>
    </source>
</reference>
<comment type="similarity">
    <text evidence="1">Belongs to the E2F/DP family.</text>
</comment>
<evidence type="ECO:0000256" key="3">
    <source>
        <dbReference type="ARBA" id="ARBA00023125"/>
    </source>
</evidence>
<dbReference type="InterPro" id="IPR032198">
    <property type="entry name" value="E2F_CC-MB"/>
</dbReference>
<evidence type="ECO:0000256" key="2">
    <source>
        <dbReference type="ARBA" id="ARBA00023015"/>
    </source>
</evidence>
<dbReference type="Proteomes" id="UP000265520">
    <property type="component" value="Unassembled WGS sequence"/>
</dbReference>
<sequence>SEVEKLSLEEQRLDDKIREMQEKLRSLSEDENNQKFLFVTEEDIKGLPCFQNETLIAIKAPHGTTLEVPDPEE</sequence>
<dbReference type="PANTHER" id="PTHR12081:SF105">
    <property type="entry name" value="TRANSCRIPTION FACTOR E2FA"/>
    <property type="match status" value="1"/>
</dbReference>
<feature type="coiled-coil region" evidence="5">
    <location>
        <begin position="3"/>
        <end position="33"/>
    </location>
</feature>
<evidence type="ECO:0000256" key="4">
    <source>
        <dbReference type="ARBA" id="ARBA00023163"/>
    </source>
</evidence>
<feature type="non-terminal residue" evidence="7">
    <location>
        <position position="73"/>
    </location>
</feature>
<dbReference type="SUPFAM" id="SSF144074">
    <property type="entry name" value="E2F-DP heterodimerization region"/>
    <property type="match status" value="1"/>
</dbReference>